<evidence type="ECO:0000313" key="5">
    <source>
        <dbReference type="EMBL" id="MCG2615238.1"/>
    </source>
</evidence>
<evidence type="ECO:0000256" key="1">
    <source>
        <dbReference type="ARBA" id="ARBA00010833"/>
    </source>
</evidence>
<dbReference type="InterPro" id="IPR054491">
    <property type="entry name" value="MGH1-like_GH"/>
</dbReference>
<keyword evidence="2" id="KW-0378">Hydrolase</keyword>
<dbReference type="RefSeq" id="WP_237872406.1">
    <property type="nucleotide sequence ID" value="NZ_JAKLTR010000007.1"/>
</dbReference>
<comment type="caution">
    <text evidence="5">The sequence shown here is derived from an EMBL/GenBank/DDBJ whole genome shotgun (WGS) entry which is preliminary data.</text>
</comment>
<name>A0ABS9KSG2_9BACT</name>
<dbReference type="SUPFAM" id="SSF48208">
    <property type="entry name" value="Six-hairpin glycosidases"/>
    <property type="match status" value="1"/>
</dbReference>
<organism evidence="5 6">
    <name type="scientific">Terrimonas ginsenosidimutans</name>
    <dbReference type="NCBI Taxonomy" id="2908004"/>
    <lineage>
        <taxon>Bacteria</taxon>
        <taxon>Pseudomonadati</taxon>
        <taxon>Bacteroidota</taxon>
        <taxon>Chitinophagia</taxon>
        <taxon>Chitinophagales</taxon>
        <taxon>Chitinophagaceae</taxon>
        <taxon>Terrimonas</taxon>
    </lineage>
</organism>
<dbReference type="InterPro" id="IPR004888">
    <property type="entry name" value="Glycoside_hydrolase_63"/>
</dbReference>
<keyword evidence="3" id="KW-0326">Glycosidase</keyword>
<dbReference type="Proteomes" id="UP001165367">
    <property type="component" value="Unassembled WGS sequence"/>
</dbReference>
<dbReference type="Pfam" id="PF22422">
    <property type="entry name" value="MGH1-like_GH"/>
    <property type="match status" value="1"/>
</dbReference>
<evidence type="ECO:0000256" key="3">
    <source>
        <dbReference type="ARBA" id="ARBA00023295"/>
    </source>
</evidence>
<dbReference type="InterPro" id="IPR012341">
    <property type="entry name" value="6hp_glycosidase-like_sf"/>
</dbReference>
<accession>A0ABS9KSG2</accession>
<dbReference type="PANTHER" id="PTHR10412:SF11">
    <property type="entry name" value="MANNOSYL-OLIGOSACCHARIDE GLUCOSIDASE"/>
    <property type="match status" value="1"/>
</dbReference>
<dbReference type="InterPro" id="IPR008928">
    <property type="entry name" value="6-hairpin_glycosidase_sf"/>
</dbReference>
<keyword evidence="6" id="KW-1185">Reference proteome</keyword>
<dbReference type="EMBL" id="JAKLTR010000007">
    <property type="protein sequence ID" value="MCG2615238.1"/>
    <property type="molecule type" value="Genomic_DNA"/>
</dbReference>
<evidence type="ECO:0000256" key="2">
    <source>
        <dbReference type="ARBA" id="ARBA00022801"/>
    </source>
</evidence>
<protein>
    <recommendedName>
        <fullName evidence="4">Mannosylglycerate hydrolase MGH1-like glycoside hydrolase domain-containing protein</fullName>
    </recommendedName>
</protein>
<evidence type="ECO:0000313" key="6">
    <source>
        <dbReference type="Proteomes" id="UP001165367"/>
    </source>
</evidence>
<comment type="similarity">
    <text evidence="1">Belongs to the glycosyl hydrolase 63 family.</text>
</comment>
<feature type="domain" description="Mannosylglycerate hydrolase MGH1-like glycoside hydrolase" evidence="4">
    <location>
        <begin position="75"/>
        <end position="435"/>
    </location>
</feature>
<proteinExistence type="inferred from homology"/>
<evidence type="ECO:0000259" key="4">
    <source>
        <dbReference type="Pfam" id="PF22422"/>
    </source>
</evidence>
<dbReference type="PANTHER" id="PTHR10412">
    <property type="entry name" value="MANNOSYL-OLIGOSACCHARIDE GLUCOSIDASE"/>
    <property type="match status" value="1"/>
</dbReference>
<gene>
    <name evidence="5" type="ORF">LZZ85_13135</name>
</gene>
<dbReference type="Gene3D" id="1.50.10.10">
    <property type="match status" value="1"/>
</dbReference>
<sequence>MFASSNRKLIRIATLCIGVLFSITIRAQLPPDISKYKELIKQYVYKDYKGMLKPAGGSLPYPFITPGSDAYAKDLWDWDSWLTNIALRQIITDQGNPADSKELLAYEQGCVLNFLKYAGSDGYIPIVIWQGSNPRGEMPPDIYKANMHKPVLAQHAAFITRQQNGDAEWLREKFNLLQSFMNNYEAFHKHKPTGLYYWQNDLAIGVDNDPSTYYRPPGSSASILLNCFMYKELKAMVYLAGRLQLSEIGREYNKMADDLKAAIQEHCWDERDGFFYSVDINLFPVTSKPEVNLGIKFSLHSGFPRNYDALIQRIGVWSGFLAMWAEIATPEQARRMVAEHLKNEKTFAAPYGIRTLSKMEKMYSVRASGNPSNWLGPVWGISNYLVYRGLINYKFDRDAMDLALKTIRLFGRDFEKNGALHEYYEPEQGTPVLNRGFQNWNYLVINMIAWLERKTVIME</sequence>
<reference evidence="5" key="1">
    <citation type="submission" date="2022-01" db="EMBL/GenBank/DDBJ databases">
        <authorList>
            <person name="Jo J.-H."/>
            <person name="Im W.-T."/>
        </authorList>
    </citation>
    <scope>NUCLEOTIDE SEQUENCE</scope>
    <source>
        <strain evidence="5">NA20</strain>
    </source>
</reference>